<dbReference type="PANTHER" id="PTHR37937:SF1">
    <property type="entry name" value="CONJUGATIVE TRANSFER: DNA TRANSPORT"/>
    <property type="match status" value="1"/>
</dbReference>
<feature type="compositionally biased region" description="Basic and acidic residues" evidence="7">
    <location>
        <begin position="614"/>
        <end position="625"/>
    </location>
</feature>
<evidence type="ECO:0000256" key="7">
    <source>
        <dbReference type="SAM" id="MobiDB-lite"/>
    </source>
</evidence>
<evidence type="ECO:0000256" key="8">
    <source>
        <dbReference type="SAM" id="Phobius"/>
    </source>
</evidence>
<keyword evidence="5 8" id="KW-1133">Transmembrane helix</keyword>
<evidence type="ECO:0000256" key="3">
    <source>
        <dbReference type="ARBA" id="ARBA00022475"/>
    </source>
</evidence>
<dbReference type="CDD" id="cd01127">
    <property type="entry name" value="TrwB_TraG_TraD_VirD4"/>
    <property type="match status" value="1"/>
</dbReference>
<feature type="transmembrane region" description="Helical" evidence="8">
    <location>
        <begin position="77"/>
        <end position="98"/>
    </location>
</feature>
<dbReference type="InterPro" id="IPR051539">
    <property type="entry name" value="T4SS-coupling_protein"/>
</dbReference>
<protein>
    <submittedName>
        <fullName evidence="9">ATPase involved in conjugal plasmid transfer</fullName>
    </submittedName>
</protein>
<feature type="transmembrane region" description="Helical" evidence="8">
    <location>
        <begin position="18"/>
        <end position="39"/>
    </location>
</feature>
<dbReference type="Gene3D" id="3.40.50.300">
    <property type="entry name" value="P-loop containing nucleotide triphosphate hydrolases"/>
    <property type="match status" value="2"/>
</dbReference>
<proteinExistence type="inferred from homology"/>
<keyword evidence="3" id="KW-1003">Cell membrane</keyword>
<evidence type="ECO:0000256" key="4">
    <source>
        <dbReference type="ARBA" id="ARBA00022692"/>
    </source>
</evidence>
<comment type="subcellular location">
    <subcellularLocation>
        <location evidence="1">Cell membrane</location>
        <topology evidence="1">Multi-pass membrane protein</topology>
    </subcellularLocation>
</comment>
<evidence type="ECO:0000256" key="2">
    <source>
        <dbReference type="ARBA" id="ARBA00008806"/>
    </source>
</evidence>
<dbReference type="RefSeq" id="WP_030032153.1">
    <property type="nucleotide sequence ID" value="NZ_BA000059.1"/>
</dbReference>
<keyword evidence="6 8" id="KW-0472">Membrane</keyword>
<comment type="similarity">
    <text evidence="2">Belongs to the VirD4/TraG family.</text>
</comment>
<sequence length="648" mass="73755">MNILNILKKALKRSTRKIIYTVLYIFSMIYATTPAILVIKNMLNPKNKGKITEVLKYNELYKKPFTTLKYFFINPSLWLSVFSTIIIAAILIAIIVFLNKEKQGINNNVKYLKNNGTHGTANWMDEEEAKQLLNIGNRVDGIIYGALNGKNVALPFDTWKFNKNVAIFGAPGTGKSRFYLRTVVCQLVLNKKSMVITDPKGELMRDLKVFLESQGYDVKVFNLVNMKNSHRWNPLNEVTDDLSAQVFSQTIIDNTKPVGSKGDEFWEKGEQNLLKALTLYVIYELPESERNLREMYSLLAGKDVKEMDRLFSALPGDHPAKQPYKLFSQSADNVRSGMIIGLGTRLQVFQNQLVQALTETSDIDLSAPAKKPCAYFCITSDMTSTFDFLSGLFFSFLFINLVNYADLHSGKCDPEVYFMLDEFPNIASIPDFQKKISTMRSRGVHCHVIFQNIAQLQNRYPNFGWSEIIGNCDSKLFLGCTDLLTAEFVSKLLGITTVEDSSNSKSGGLEGLFDFGKNTTRATKRNLLNPDEILQFPTDKEILMLKGQKPLILDKRSYEFHPLSKNFRPIEITDFEPEWSKGKDFSYHKKSPIDDIEPISSINKDIENMIKDSNIEDMIKNEKTPSTKKTNKKSNKNSNQISLNDFFN</sequence>
<reference evidence="9" key="1">
    <citation type="submission" date="2013-10" db="EMBL/GenBank/DDBJ databases">
        <title>Draft genome sequence of Clostridium botulinum type B strain Osaka05.</title>
        <authorList>
            <person name="Sakaguchi Y."/>
            <person name="Hosomi K."/>
            <person name="Uchiyama J."/>
            <person name="Ogura Y."/>
            <person name="Sakaguchi M."/>
            <person name="Kohda T."/>
            <person name="Mukamoto M."/>
            <person name="Misawa N."/>
            <person name="Matsuzaki S."/>
            <person name="Hayashi T."/>
            <person name="Kozaki S."/>
        </authorList>
    </citation>
    <scope>NUCLEOTIDE SEQUENCE</scope>
    <source>
        <strain evidence="9">Osaka05</strain>
    </source>
</reference>
<dbReference type="InterPro" id="IPR003688">
    <property type="entry name" value="TraG/VirD4"/>
</dbReference>
<name>A0A060N643_CLOBO</name>
<dbReference type="SUPFAM" id="SSF52540">
    <property type="entry name" value="P-loop containing nucleoside triphosphate hydrolases"/>
    <property type="match status" value="1"/>
</dbReference>
<dbReference type="Proteomes" id="UP000054164">
    <property type="component" value="Unassembled WGS sequence"/>
</dbReference>
<evidence type="ECO:0000313" key="9">
    <source>
        <dbReference type="EMBL" id="BAO05040.1"/>
    </source>
</evidence>
<dbReference type="InterPro" id="IPR027417">
    <property type="entry name" value="P-loop_NTPase"/>
</dbReference>
<evidence type="ECO:0000256" key="6">
    <source>
        <dbReference type="ARBA" id="ARBA00023136"/>
    </source>
</evidence>
<gene>
    <name evidence="9" type="ORF">CBO05P2_015</name>
</gene>
<dbReference type="GO" id="GO:0005886">
    <property type="term" value="C:plasma membrane"/>
    <property type="evidence" value="ECO:0007669"/>
    <property type="project" value="UniProtKB-SubCell"/>
</dbReference>
<accession>A0A060N643</accession>
<organism evidence="9">
    <name type="scientific">Clostridium botulinum B str. Osaka05</name>
    <dbReference type="NCBI Taxonomy" id="1407017"/>
    <lineage>
        <taxon>Bacteria</taxon>
        <taxon>Bacillati</taxon>
        <taxon>Bacillota</taxon>
        <taxon>Clostridia</taxon>
        <taxon>Eubacteriales</taxon>
        <taxon>Clostridiaceae</taxon>
        <taxon>Clostridium</taxon>
    </lineage>
</organism>
<dbReference type="PANTHER" id="PTHR37937">
    <property type="entry name" value="CONJUGATIVE TRANSFER: DNA TRANSPORT"/>
    <property type="match status" value="1"/>
</dbReference>
<keyword evidence="4 8" id="KW-0812">Transmembrane</keyword>
<evidence type="ECO:0000256" key="1">
    <source>
        <dbReference type="ARBA" id="ARBA00004651"/>
    </source>
</evidence>
<dbReference type="EMBL" id="BA000059">
    <property type="protein sequence ID" value="BAO05040.1"/>
    <property type="molecule type" value="Genomic_DNA"/>
</dbReference>
<dbReference type="HOGENOM" id="CLU_015347_5_1_9"/>
<dbReference type="NCBIfam" id="NF045973">
    <property type="entry name" value="conju_CD1115"/>
    <property type="match status" value="1"/>
</dbReference>
<feature type="transmembrane region" description="Helical" evidence="8">
    <location>
        <begin position="388"/>
        <end position="405"/>
    </location>
</feature>
<evidence type="ECO:0000256" key="5">
    <source>
        <dbReference type="ARBA" id="ARBA00022989"/>
    </source>
</evidence>
<dbReference type="Pfam" id="PF02534">
    <property type="entry name" value="T4SS-DNA_transf"/>
    <property type="match status" value="1"/>
</dbReference>
<feature type="region of interest" description="Disordered" evidence="7">
    <location>
        <begin position="614"/>
        <end position="648"/>
    </location>
</feature>
<dbReference type="AlphaFoldDB" id="A0A060N643"/>